<evidence type="ECO:0000256" key="2">
    <source>
        <dbReference type="ARBA" id="ARBA00023002"/>
    </source>
</evidence>
<protein>
    <recommendedName>
        <fullName evidence="4">NAD-dependent epimerase/dehydratase domain-containing protein</fullName>
    </recommendedName>
</protein>
<dbReference type="Pfam" id="PF01370">
    <property type="entry name" value="Epimerase"/>
    <property type="match status" value="1"/>
</dbReference>
<comment type="similarity">
    <text evidence="3">Belongs to the NAD(P)-dependent epimerase/dehydratase family. Dihydroflavonol-4-reductase subfamily.</text>
</comment>
<organism evidence="5 6">
    <name type="scientific">Saponaria officinalis</name>
    <name type="common">Common soapwort</name>
    <name type="synonym">Lychnis saponaria</name>
    <dbReference type="NCBI Taxonomy" id="3572"/>
    <lineage>
        <taxon>Eukaryota</taxon>
        <taxon>Viridiplantae</taxon>
        <taxon>Streptophyta</taxon>
        <taxon>Embryophyta</taxon>
        <taxon>Tracheophyta</taxon>
        <taxon>Spermatophyta</taxon>
        <taxon>Magnoliopsida</taxon>
        <taxon>eudicotyledons</taxon>
        <taxon>Gunneridae</taxon>
        <taxon>Pentapetalae</taxon>
        <taxon>Caryophyllales</taxon>
        <taxon>Caryophyllaceae</taxon>
        <taxon>Caryophylleae</taxon>
        <taxon>Saponaria</taxon>
    </lineage>
</organism>
<reference evidence="5 6" key="1">
    <citation type="submission" date="2024-03" db="EMBL/GenBank/DDBJ databases">
        <title>WGS assembly of Saponaria officinalis var. Norfolk2.</title>
        <authorList>
            <person name="Jenkins J."/>
            <person name="Shu S."/>
            <person name="Grimwood J."/>
            <person name="Barry K."/>
            <person name="Goodstein D."/>
            <person name="Schmutz J."/>
            <person name="Leebens-Mack J."/>
            <person name="Osbourn A."/>
        </authorList>
    </citation>
    <scope>NUCLEOTIDE SEQUENCE [LARGE SCALE GENOMIC DNA]</scope>
    <source>
        <strain evidence="6">cv. Norfolk2</strain>
        <strain evidence="5">JIC</strain>
        <tissue evidence="5">Leaf</tissue>
    </source>
</reference>
<dbReference type="PANTHER" id="PTHR10366">
    <property type="entry name" value="NAD DEPENDENT EPIMERASE/DEHYDRATASE"/>
    <property type="match status" value="1"/>
</dbReference>
<evidence type="ECO:0000256" key="3">
    <source>
        <dbReference type="ARBA" id="ARBA00023445"/>
    </source>
</evidence>
<dbReference type="EMBL" id="JBDFQZ010000012">
    <property type="protein sequence ID" value="KAK9673635.1"/>
    <property type="molecule type" value="Genomic_DNA"/>
</dbReference>
<keyword evidence="1" id="KW-0521">NADP</keyword>
<dbReference type="CDD" id="cd08958">
    <property type="entry name" value="FR_SDR_e"/>
    <property type="match status" value="1"/>
</dbReference>
<dbReference type="Gene3D" id="3.40.50.720">
    <property type="entry name" value="NAD(P)-binding Rossmann-like Domain"/>
    <property type="match status" value="1"/>
</dbReference>
<dbReference type="GO" id="GO:0016616">
    <property type="term" value="F:oxidoreductase activity, acting on the CH-OH group of donors, NAD or NADP as acceptor"/>
    <property type="evidence" value="ECO:0007669"/>
    <property type="project" value="TreeGrafter"/>
</dbReference>
<dbReference type="InterPro" id="IPR036291">
    <property type="entry name" value="NAD(P)-bd_dom_sf"/>
</dbReference>
<dbReference type="InterPro" id="IPR050425">
    <property type="entry name" value="NAD(P)_dehydrat-like"/>
</dbReference>
<evidence type="ECO:0000256" key="1">
    <source>
        <dbReference type="ARBA" id="ARBA00022857"/>
    </source>
</evidence>
<gene>
    <name evidence="5" type="ORF">RND81_12G180200</name>
</gene>
<accession>A0AAW1HC79</accession>
<comment type="caution">
    <text evidence="5">The sequence shown here is derived from an EMBL/GenBank/DDBJ whole genome shotgun (WGS) entry which is preliminary data.</text>
</comment>
<proteinExistence type="inferred from homology"/>
<dbReference type="InterPro" id="IPR001509">
    <property type="entry name" value="Epimerase_deHydtase"/>
</dbReference>
<keyword evidence="2" id="KW-0560">Oxidoreductase</keyword>
<dbReference type="EMBL" id="JBDFQZ010000012">
    <property type="protein sequence ID" value="KAK9673634.1"/>
    <property type="molecule type" value="Genomic_DNA"/>
</dbReference>
<evidence type="ECO:0000313" key="5">
    <source>
        <dbReference type="EMBL" id="KAK9673635.1"/>
    </source>
</evidence>
<dbReference type="Proteomes" id="UP001443914">
    <property type="component" value="Unassembled WGS sequence"/>
</dbReference>
<dbReference type="FunFam" id="3.40.50.720:FF:000085">
    <property type="entry name" value="Dihydroflavonol reductase"/>
    <property type="match status" value="1"/>
</dbReference>
<dbReference type="AlphaFoldDB" id="A0AAW1HC79"/>
<name>A0AAW1HC79_SAPOF</name>
<dbReference type="PANTHER" id="PTHR10366:SF843">
    <property type="entry name" value="TETRAKETIDE ALPHA-PYRONE REDUCTASE 1-LIKE"/>
    <property type="match status" value="1"/>
</dbReference>
<evidence type="ECO:0000259" key="4">
    <source>
        <dbReference type="Pfam" id="PF01370"/>
    </source>
</evidence>
<keyword evidence="6" id="KW-1185">Reference proteome</keyword>
<dbReference type="SUPFAM" id="SSF51735">
    <property type="entry name" value="NAD(P)-binding Rossmann-fold domains"/>
    <property type="match status" value="1"/>
</dbReference>
<feature type="domain" description="NAD-dependent epimerase/dehydratase" evidence="4">
    <location>
        <begin position="10"/>
        <end position="248"/>
    </location>
</feature>
<sequence length="332" mass="36799">MVEEVETKKVCVTGANGYVASWIIKLLLLRGYSVNATVRSLHDPTKTEHLMAFDGAKERLKFFEANLCKEGSFDAAVDGCVGVFHTASPVQIIAPNPEEDIIAPAVDGTLNVLASCAKNPTVKRVVFTSSMASVQFNDRPQPPEVVVDETWWSTLEICKLSSLKWYLISKTLAEQAAWKFAKEKGIDLVSINPTVCIGPLLQNTINGSCNYIYSLVNGSETYLNETFSWVHVKDVAEAHIRAFEVPSAHGRYLMVESNAPLSEVVQILRELYPDLKLPTKPETDKPPVILCKVSQEKTLSLGIKFTPLRDALKDTVDCFKEKQLITSFVSFN</sequence>
<evidence type="ECO:0000313" key="6">
    <source>
        <dbReference type="Proteomes" id="UP001443914"/>
    </source>
</evidence>